<proteinExistence type="predicted"/>
<dbReference type="AlphaFoldDB" id="A0A5P1FAD8"/>
<dbReference type="Proteomes" id="UP000243459">
    <property type="component" value="Chromosome 3"/>
</dbReference>
<protein>
    <submittedName>
        <fullName evidence="4">Uncharacterized protein</fullName>
    </submittedName>
</protein>
<dbReference type="GO" id="GO:0140662">
    <property type="term" value="F:ATP-dependent protein folding chaperone"/>
    <property type="evidence" value="ECO:0007669"/>
    <property type="project" value="InterPro"/>
</dbReference>
<sequence>MKEQDQKMRLRGLDAQKSNIAAGVAESRILRTPLGPKDMDKMKQSPADDLIITNDGATFLEHMHVDNQIAKVMVANHPDAGGSDYLASKINEDNDIMLGKTKGGGSAF</sequence>
<evidence type="ECO:0000256" key="2">
    <source>
        <dbReference type="ARBA" id="ARBA00022840"/>
    </source>
</evidence>
<dbReference type="Gramene" id="ONK74693">
    <property type="protein sequence ID" value="ONK74693"/>
    <property type="gene ID" value="A4U43_C03F9170"/>
</dbReference>
<dbReference type="PANTHER" id="PTHR11353">
    <property type="entry name" value="CHAPERONIN"/>
    <property type="match status" value="1"/>
</dbReference>
<dbReference type="EMBL" id="CM007383">
    <property type="protein sequence ID" value="ONK74693.1"/>
    <property type="molecule type" value="Genomic_DNA"/>
</dbReference>
<dbReference type="InterPro" id="IPR027413">
    <property type="entry name" value="GROEL-like_equatorial_sf"/>
</dbReference>
<dbReference type="SUPFAM" id="SSF48592">
    <property type="entry name" value="GroEL equatorial domain-like"/>
    <property type="match status" value="1"/>
</dbReference>
<reference evidence="5" key="1">
    <citation type="journal article" date="2017" name="Nat. Commun.">
        <title>The asparagus genome sheds light on the origin and evolution of a young Y chromosome.</title>
        <authorList>
            <person name="Harkess A."/>
            <person name="Zhou J."/>
            <person name="Xu C."/>
            <person name="Bowers J.E."/>
            <person name="Van der Hulst R."/>
            <person name="Ayyampalayam S."/>
            <person name="Mercati F."/>
            <person name="Riccardi P."/>
            <person name="McKain M.R."/>
            <person name="Kakrana A."/>
            <person name="Tang H."/>
            <person name="Ray J."/>
            <person name="Groenendijk J."/>
            <person name="Arikit S."/>
            <person name="Mathioni S.M."/>
            <person name="Nakano M."/>
            <person name="Shan H."/>
            <person name="Telgmann-Rauber A."/>
            <person name="Kanno A."/>
            <person name="Yue Z."/>
            <person name="Chen H."/>
            <person name="Li W."/>
            <person name="Chen Y."/>
            <person name="Xu X."/>
            <person name="Zhang Y."/>
            <person name="Luo S."/>
            <person name="Chen H."/>
            <person name="Gao J."/>
            <person name="Mao Z."/>
            <person name="Pires J.C."/>
            <person name="Luo M."/>
            <person name="Kudrna D."/>
            <person name="Wing R.A."/>
            <person name="Meyers B.C."/>
            <person name="Yi K."/>
            <person name="Kong H."/>
            <person name="Lavrijsen P."/>
            <person name="Sunseri F."/>
            <person name="Falavigna A."/>
            <person name="Ye Y."/>
            <person name="Leebens-Mack J.H."/>
            <person name="Chen G."/>
        </authorList>
    </citation>
    <scope>NUCLEOTIDE SEQUENCE [LARGE SCALE GENOMIC DNA]</scope>
    <source>
        <strain evidence="5">cv. DH0086</strain>
    </source>
</reference>
<dbReference type="SUPFAM" id="SSF46565">
    <property type="entry name" value="Chaperone J-domain"/>
    <property type="match status" value="1"/>
</dbReference>
<dbReference type="InterPro" id="IPR036869">
    <property type="entry name" value="J_dom_sf"/>
</dbReference>
<evidence type="ECO:0000256" key="1">
    <source>
        <dbReference type="ARBA" id="ARBA00022741"/>
    </source>
</evidence>
<dbReference type="Gene3D" id="1.10.560.10">
    <property type="entry name" value="GroEL-like equatorial domain"/>
    <property type="match status" value="1"/>
</dbReference>
<keyword evidence="1" id="KW-0547">Nucleotide-binding</keyword>
<evidence type="ECO:0000313" key="5">
    <source>
        <dbReference type="Proteomes" id="UP000243459"/>
    </source>
</evidence>
<keyword evidence="5" id="KW-1185">Reference proteome</keyword>
<evidence type="ECO:0000313" key="4">
    <source>
        <dbReference type="EMBL" id="ONK74693.1"/>
    </source>
</evidence>
<dbReference type="InterPro" id="IPR017998">
    <property type="entry name" value="Chaperone_TCP-1"/>
</dbReference>
<organism evidence="4 5">
    <name type="scientific">Asparagus officinalis</name>
    <name type="common">Garden asparagus</name>
    <dbReference type="NCBI Taxonomy" id="4686"/>
    <lineage>
        <taxon>Eukaryota</taxon>
        <taxon>Viridiplantae</taxon>
        <taxon>Streptophyta</taxon>
        <taxon>Embryophyta</taxon>
        <taxon>Tracheophyta</taxon>
        <taxon>Spermatophyta</taxon>
        <taxon>Magnoliopsida</taxon>
        <taxon>Liliopsida</taxon>
        <taxon>Asparagales</taxon>
        <taxon>Asparagaceae</taxon>
        <taxon>Asparagoideae</taxon>
        <taxon>Asparagus</taxon>
    </lineage>
</organism>
<dbReference type="GO" id="GO:0005524">
    <property type="term" value="F:ATP binding"/>
    <property type="evidence" value="ECO:0007669"/>
    <property type="project" value="UniProtKB-KW"/>
</dbReference>
<name>A0A5P1FAD8_ASPOF</name>
<keyword evidence="2" id="KW-0067">ATP-binding</keyword>
<gene>
    <name evidence="4" type="ORF">A4U43_C03F9170</name>
</gene>
<accession>A0A5P1FAD8</accession>
<keyword evidence="3" id="KW-0143">Chaperone</keyword>
<evidence type="ECO:0000256" key="3">
    <source>
        <dbReference type="ARBA" id="ARBA00023186"/>
    </source>
</evidence>
<dbReference type="InterPro" id="IPR002423">
    <property type="entry name" value="Cpn60/GroEL/TCP-1"/>
</dbReference>
<dbReference type="Pfam" id="PF00118">
    <property type="entry name" value="Cpn60_TCP1"/>
    <property type="match status" value="1"/>
</dbReference>